<feature type="compositionally biased region" description="Polar residues" evidence="1">
    <location>
        <begin position="1907"/>
        <end position="1922"/>
    </location>
</feature>
<proteinExistence type="predicted"/>
<keyword evidence="3" id="KW-1185">Reference proteome</keyword>
<dbReference type="EMBL" id="OU963915">
    <property type="protein sequence ID" value="CAH0686668.1"/>
    <property type="molecule type" value="Genomic_DNA"/>
</dbReference>
<feature type="compositionally biased region" description="Basic and acidic residues" evidence="1">
    <location>
        <begin position="638"/>
        <end position="658"/>
    </location>
</feature>
<feature type="compositionally biased region" description="Acidic residues" evidence="1">
    <location>
        <begin position="1946"/>
        <end position="1958"/>
    </location>
</feature>
<sequence>MAELDKFKRRIIRTVARMTREEKKPEQEMWDFLKAETKCDCKQLWERMRSLTLKKMKRLLIAEDKMDNITPVARMSLTDWLLFDMVLVHEDIDVIGEDLNVKKDLQPLTDLLALVQKFQIEGKQGAALAQAWTAATMAYNKDGRQCSPMLLQRRWYQLKKISREKFYKLWYSYRGIIGRLQTCKEIMPTKLQKEVAERYPHIITKPFVEWDKLIEEKFVILPDEIEKNIRTKVPQTSNMNDSGDADLVFLEPNIETIELDDADSDTENIEKAETANDWSENHLPPKKVSIKIEPEEEFVTVDKEALAKERDAKLFESIPNIDDVDSNMEIDDFVDTPEGDNSVHIEEENEIIEDHTEKEQPQNNMNGMDENNKEDLSGVNIDSNQDDIGLVQVKSESNDIDKDHECLERDSDLISEHINETTVMPQITNVLGNVSVADDLDKTSMKDKASVHSIPVADISLESYPCEPMDINDETDRSINDKLKSFLASEKKSQDTESEGLDLKSFHKDTELSHNVNDRNSESNPYLTIPVDLTFADDGIELVDDGIELDDEEDIIKPIRESDIKAEKDVDGFQEEVVGDEKNDHKEENAKFDLKLLMQPLVYTTKVDQMAVFRNIEIDNVSDINIINSALAESKPIIKEEKEEEVHDDLLQDKSKDSEMDESENEASESDDIPTDMRVKLSNSLLQKPRSRSYNPIQLCKNPDFNTRLKRLTVGFLSSTRNRSFLKTLKPLTVDVSKVFETKLINGTMYLIDNVQSSEGKPSAEVQEDKTEQTTSVVPSAMSVQSLIDYLVVDNAPPAEPVTSNRNNNFGRLEGDNGFPERNRVINLPDLDHVRKMNKRLFTAEISPMRIQNPNEKCIPPVQLVSSRSHEFLEKEIHPQPNTGLKQYQNVNKPMPKVFKQTRILDQPVLTKPGPKKAVKTKTPNYTTVDWLSKRSTNTLLYDDALLTVDTLNKMLNVMTNDIGEESKKMTAKCERKLIMQREIELKRRLEEFENNLIKQTTGDVDRCPVIQDISNSKKMQDTCCWARYKINFPKSRGWHKCPRICECCCRIELIKSKRSRVIEPVSENVATSIESVVQKSREITAPSVRKKKFKTISPLYKQKQSEISIQCDLDQSALSGSLTNNSQEITQSPDKTNLPSNVIEIDGTEESKSVNEGITNIDLSCNETIEGGVKKPRISVLPTSALLAPKNVQTYRAVKKPTPKPRISVPPILPLATRKNCMIVKKFLQQPRFLEPLSSHSLKKRQLKEKMIYLNARQKSKNETESPIFLGRNKILLTDVQLPSSLNSSMINKTIQVQKITPSLTVPTGVQIILQENGQLTYAVDPAANVSPEALTNMPAILAAIQEDLTVNLVDDENSKGAQVTNGSENKTNNASGCLAAIQEDFNSTIQVPQINKEIVNLVDDENSNDAQVSNESENITNIASGSLDESTLIVDNDMAVDNIKTIVNSARLLSNTAENCLENTDKSVLFGPDNVADAHTSISGPKANLNNIVASVSIENDKEGFENTVVKYGSNDLGNDDKIQRIYNLQPTAEINVSSPSFDDSTSKSLGPNNETKDKIDISCSASTEIDKVGTGENESRVENSKTTTNRSTLLSDLMEMSGISAEDMKSSDNPEVQTPDMFPSIQEMAPRYLQTAVNGTPIITTSPSKNVKELNSITSFAQLKYACEHNGSFFKLDLESGFITPINVCIKKNLDLVTKPVINKALTKDNPKLIIDLTDDQNDAPDRENDLPAFIISKPTQSLLKDSFHLGNTAKPLRVFKSANILSRKFRSKAVSALTDIPKNIKIGAGKRTRKRRRKQSLESIDLDTDDSYDSIDQYIWSDYADSSISEEDSSDDEPLAVKAKRMRTNEQPKELSAIVDNENSADGIITQEIAGKNTETVESSDKIATIESSDNIAHVETSNKITPVESSDTISPVESSDKISPVKSSDKVFHKENNETSEMNDDEGKDDTEMIPEITFLSDHEDSDSNEDCILGF</sequence>
<feature type="region of interest" description="Disordered" evidence="1">
    <location>
        <begin position="1907"/>
        <end position="1981"/>
    </location>
</feature>
<feature type="region of interest" description="Disordered" evidence="1">
    <location>
        <begin position="638"/>
        <end position="676"/>
    </location>
</feature>
<gene>
    <name evidence="2" type="ORF">CHILSU_LOCUS6368</name>
</gene>
<name>A0ABN8EAP9_CHISP</name>
<reference evidence="2" key="1">
    <citation type="submission" date="2021-12" db="EMBL/GenBank/DDBJ databases">
        <authorList>
            <person name="King R."/>
        </authorList>
    </citation>
    <scope>NUCLEOTIDE SEQUENCE</scope>
</reference>
<protein>
    <submittedName>
        <fullName evidence="2">Uncharacterized protein</fullName>
    </submittedName>
</protein>
<feature type="compositionally biased region" description="Basic and acidic residues" evidence="1">
    <location>
        <begin position="1571"/>
        <end position="1586"/>
    </location>
</feature>
<evidence type="ECO:0000313" key="3">
    <source>
        <dbReference type="Proteomes" id="UP001153292"/>
    </source>
</evidence>
<organism evidence="2 3">
    <name type="scientific">Chilo suppressalis</name>
    <name type="common">Asiatic rice borer moth</name>
    <dbReference type="NCBI Taxonomy" id="168631"/>
    <lineage>
        <taxon>Eukaryota</taxon>
        <taxon>Metazoa</taxon>
        <taxon>Ecdysozoa</taxon>
        <taxon>Arthropoda</taxon>
        <taxon>Hexapoda</taxon>
        <taxon>Insecta</taxon>
        <taxon>Pterygota</taxon>
        <taxon>Neoptera</taxon>
        <taxon>Endopterygota</taxon>
        <taxon>Lepidoptera</taxon>
        <taxon>Glossata</taxon>
        <taxon>Ditrysia</taxon>
        <taxon>Pyraloidea</taxon>
        <taxon>Crambidae</taxon>
        <taxon>Crambinae</taxon>
        <taxon>Chilo</taxon>
    </lineage>
</organism>
<feature type="compositionally biased region" description="Basic and acidic residues" evidence="1">
    <location>
        <begin position="1932"/>
        <end position="1942"/>
    </location>
</feature>
<accession>A0ABN8EAP9</accession>
<feature type="region of interest" description="Disordered" evidence="1">
    <location>
        <begin position="756"/>
        <end position="778"/>
    </location>
</feature>
<feature type="region of interest" description="Disordered" evidence="1">
    <location>
        <begin position="1538"/>
        <end position="1591"/>
    </location>
</feature>
<evidence type="ECO:0000313" key="2">
    <source>
        <dbReference type="EMBL" id="CAH0686668.1"/>
    </source>
</evidence>
<evidence type="ECO:0000256" key="1">
    <source>
        <dbReference type="SAM" id="MobiDB-lite"/>
    </source>
</evidence>
<dbReference type="Proteomes" id="UP001153292">
    <property type="component" value="Chromosome 22"/>
</dbReference>
<feature type="compositionally biased region" description="Acidic residues" evidence="1">
    <location>
        <begin position="659"/>
        <end position="674"/>
    </location>
</feature>
<feature type="compositionally biased region" description="Low complexity" evidence="1">
    <location>
        <begin position="1540"/>
        <end position="1551"/>
    </location>
</feature>